<dbReference type="Proteomes" id="UP000765509">
    <property type="component" value="Unassembled WGS sequence"/>
</dbReference>
<evidence type="ECO:0000313" key="2">
    <source>
        <dbReference type="EMBL" id="MBW0571868.1"/>
    </source>
</evidence>
<keyword evidence="3" id="KW-1185">Reference proteome</keyword>
<dbReference type="SUPFAM" id="SSF56672">
    <property type="entry name" value="DNA/RNA polymerases"/>
    <property type="match status" value="1"/>
</dbReference>
<evidence type="ECO:0000313" key="3">
    <source>
        <dbReference type="Proteomes" id="UP000765509"/>
    </source>
</evidence>
<dbReference type="Pfam" id="PF07727">
    <property type="entry name" value="RVT_2"/>
    <property type="match status" value="1"/>
</dbReference>
<proteinExistence type="predicted"/>
<reference evidence="2" key="1">
    <citation type="submission" date="2021-03" db="EMBL/GenBank/DDBJ databases">
        <title>Draft genome sequence of rust myrtle Austropuccinia psidii MF-1, a brazilian biotype.</title>
        <authorList>
            <person name="Quecine M.C."/>
            <person name="Pachon D.M.R."/>
            <person name="Bonatelli M.L."/>
            <person name="Correr F.H."/>
            <person name="Franceschini L.M."/>
            <person name="Leite T.F."/>
            <person name="Margarido G.R.A."/>
            <person name="Almeida C.A."/>
            <person name="Ferrarezi J.A."/>
            <person name="Labate C.A."/>
        </authorList>
    </citation>
    <scope>NUCLEOTIDE SEQUENCE</scope>
    <source>
        <strain evidence="2">MF-1</strain>
    </source>
</reference>
<accession>A0A9Q3JYT7</accession>
<gene>
    <name evidence="2" type="ORF">O181_111583</name>
</gene>
<name>A0A9Q3JYT7_9BASI</name>
<dbReference type="OrthoDB" id="1099987at2759"/>
<dbReference type="AlphaFoldDB" id="A0A9Q3JYT7"/>
<evidence type="ECO:0000259" key="1">
    <source>
        <dbReference type="Pfam" id="PF07727"/>
    </source>
</evidence>
<dbReference type="InterPro" id="IPR043502">
    <property type="entry name" value="DNA/RNA_pol_sf"/>
</dbReference>
<feature type="domain" description="Reverse transcriptase Ty1/copia-type" evidence="1">
    <location>
        <begin position="5"/>
        <end position="242"/>
    </location>
</feature>
<protein>
    <recommendedName>
        <fullName evidence="1">Reverse transcriptase Ty1/copia-type domain-containing protein</fullName>
    </recommendedName>
</protein>
<dbReference type="EMBL" id="AVOT02088990">
    <property type="protein sequence ID" value="MBW0571868.1"/>
    <property type="molecule type" value="Genomic_DNA"/>
</dbReference>
<sequence>MLNLEAWEEVWIKENYKLIGTTWVFKTKRNDSNQMIEKKARLCSQGFSQTQGRDYTKTVAPIGRLSFLRTLIAVSAARGLKFEHLDIKRAFLIAPIEEYFYLMILQGLDRDKRNVCLKLKKAIYCHKQAPLAWYCQLSAWLMKLGFKVSKADSCVFYLEEPEPIWLFLHVDDIGIFGKTLTEFKRAIEKEFLTKLLGMEDLMLGIKVIHQLDSITLAQCDYIDFLLDSYGMSNWKPVATPLIANIHLEPATELEIRVFQSLNINYRSAVGSISYLSTATRLDLSYSINAVSQFLENPGIMHWNSFLLRSSLEINTRIVV</sequence>
<dbReference type="InterPro" id="IPR013103">
    <property type="entry name" value="RVT_2"/>
</dbReference>
<comment type="caution">
    <text evidence="2">The sequence shown here is derived from an EMBL/GenBank/DDBJ whole genome shotgun (WGS) entry which is preliminary data.</text>
</comment>
<organism evidence="2 3">
    <name type="scientific">Austropuccinia psidii MF-1</name>
    <dbReference type="NCBI Taxonomy" id="1389203"/>
    <lineage>
        <taxon>Eukaryota</taxon>
        <taxon>Fungi</taxon>
        <taxon>Dikarya</taxon>
        <taxon>Basidiomycota</taxon>
        <taxon>Pucciniomycotina</taxon>
        <taxon>Pucciniomycetes</taxon>
        <taxon>Pucciniales</taxon>
        <taxon>Sphaerophragmiaceae</taxon>
        <taxon>Austropuccinia</taxon>
    </lineage>
</organism>